<dbReference type="Pfam" id="PF00355">
    <property type="entry name" value="Rieske"/>
    <property type="match status" value="1"/>
</dbReference>
<comment type="caution">
    <text evidence="8">The sequence shown here is derived from an EMBL/GenBank/DDBJ whole genome shotgun (WGS) entry which is preliminary data.</text>
</comment>
<evidence type="ECO:0000256" key="5">
    <source>
        <dbReference type="ARBA" id="ARBA00034078"/>
    </source>
</evidence>
<dbReference type="Proteomes" id="UP001305779">
    <property type="component" value="Unassembled WGS sequence"/>
</dbReference>
<dbReference type="InterPro" id="IPR017941">
    <property type="entry name" value="Rieske_2Fe-2S"/>
</dbReference>
<dbReference type="Gene3D" id="2.102.10.10">
    <property type="entry name" value="Rieske [2Fe-2S] iron-sulphur domain"/>
    <property type="match status" value="1"/>
</dbReference>
<dbReference type="PANTHER" id="PTHR21496:SF0">
    <property type="entry name" value="RIESKE DOMAIN-CONTAINING PROTEIN"/>
    <property type="match status" value="1"/>
</dbReference>
<evidence type="ECO:0000256" key="4">
    <source>
        <dbReference type="ARBA" id="ARBA00023014"/>
    </source>
</evidence>
<proteinExistence type="predicted"/>
<dbReference type="InterPro" id="IPR036922">
    <property type="entry name" value="Rieske_2Fe-2S_sf"/>
</dbReference>
<keyword evidence="3" id="KW-0408">Iron</keyword>
<keyword evidence="4" id="KW-0411">Iron-sulfur</keyword>
<name>A0ABR0EXZ3_ZASCE</name>
<dbReference type="PROSITE" id="PS51296">
    <property type="entry name" value="RIESKE"/>
    <property type="match status" value="1"/>
</dbReference>
<keyword evidence="1" id="KW-0001">2Fe-2S</keyword>
<organism evidence="8 9">
    <name type="scientific">Zasmidium cellare</name>
    <name type="common">Wine cellar mold</name>
    <name type="synonym">Racodium cellare</name>
    <dbReference type="NCBI Taxonomy" id="395010"/>
    <lineage>
        <taxon>Eukaryota</taxon>
        <taxon>Fungi</taxon>
        <taxon>Dikarya</taxon>
        <taxon>Ascomycota</taxon>
        <taxon>Pezizomycotina</taxon>
        <taxon>Dothideomycetes</taxon>
        <taxon>Dothideomycetidae</taxon>
        <taxon>Mycosphaerellales</taxon>
        <taxon>Mycosphaerellaceae</taxon>
        <taxon>Zasmidium</taxon>
    </lineage>
</organism>
<evidence type="ECO:0000313" key="8">
    <source>
        <dbReference type="EMBL" id="KAK4506315.1"/>
    </source>
</evidence>
<evidence type="ECO:0000259" key="7">
    <source>
        <dbReference type="PROSITE" id="PS51296"/>
    </source>
</evidence>
<keyword evidence="2" id="KW-0479">Metal-binding</keyword>
<gene>
    <name evidence="8" type="ORF">PRZ48_000045</name>
</gene>
<evidence type="ECO:0000256" key="2">
    <source>
        <dbReference type="ARBA" id="ARBA00022723"/>
    </source>
</evidence>
<keyword evidence="9" id="KW-1185">Reference proteome</keyword>
<feature type="compositionally biased region" description="Basic and acidic residues" evidence="6">
    <location>
        <begin position="143"/>
        <end position="153"/>
    </location>
</feature>
<evidence type="ECO:0000256" key="1">
    <source>
        <dbReference type="ARBA" id="ARBA00022714"/>
    </source>
</evidence>
<evidence type="ECO:0000256" key="3">
    <source>
        <dbReference type="ARBA" id="ARBA00023004"/>
    </source>
</evidence>
<evidence type="ECO:0000313" key="9">
    <source>
        <dbReference type="Proteomes" id="UP001305779"/>
    </source>
</evidence>
<feature type="region of interest" description="Disordered" evidence="6">
    <location>
        <begin position="143"/>
        <end position="169"/>
    </location>
</feature>
<sequence>MASPWIRVGLASSFPDIEPQTAKTKLSAPSCSDPEKRESPCRVFDIAENTAQEQRIEEAEQSVGLKQQALVFRYRGKIHALPASCPHRSYPLSRGSLYDIEDFGIRLSAGILCPKHGWSFDLFTGESDRGAYKLAVWVVEMRKSEEGEEEARNGQKSGMKAQSNESKDK</sequence>
<comment type="cofactor">
    <cofactor evidence="5">
        <name>[2Fe-2S] cluster</name>
        <dbReference type="ChEBI" id="CHEBI:190135"/>
    </cofactor>
</comment>
<feature type="compositionally biased region" description="Polar residues" evidence="6">
    <location>
        <begin position="154"/>
        <end position="169"/>
    </location>
</feature>
<dbReference type="SUPFAM" id="SSF50022">
    <property type="entry name" value="ISP domain"/>
    <property type="match status" value="1"/>
</dbReference>
<protein>
    <recommendedName>
        <fullName evidence="7">Rieske domain-containing protein</fullName>
    </recommendedName>
</protein>
<dbReference type="CDD" id="cd03467">
    <property type="entry name" value="Rieske"/>
    <property type="match status" value="1"/>
</dbReference>
<accession>A0ABR0EXZ3</accession>
<evidence type="ECO:0000256" key="6">
    <source>
        <dbReference type="SAM" id="MobiDB-lite"/>
    </source>
</evidence>
<feature type="domain" description="Rieske" evidence="7">
    <location>
        <begin position="38"/>
        <end position="122"/>
    </location>
</feature>
<dbReference type="PANTHER" id="PTHR21496">
    <property type="entry name" value="FERREDOXIN-RELATED"/>
    <property type="match status" value="1"/>
</dbReference>
<dbReference type="EMBL" id="JAXOVC010000001">
    <property type="protein sequence ID" value="KAK4506315.1"/>
    <property type="molecule type" value="Genomic_DNA"/>
</dbReference>
<reference evidence="8 9" key="1">
    <citation type="journal article" date="2023" name="G3 (Bethesda)">
        <title>A chromosome-level genome assembly of Zasmidium syzygii isolated from banana leaves.</title>
        <authorList>
            <person name="van Westerhoven A.C."/>
            <person name="Mehrabi R."/>
            <person name="Talebi R."/>
            <person name="Steentjes M.B.F."/>
            <person name="Corcolon B."/>
            <person name="Chong P.A."/>
            <person name="Kema G.H.J."/>
            <person name="Seidl M.F."/>
        </authorList>
    </citation>
    <scope>NUCLEOTIDE SEQUENCE [LARGE SCALE GENOMIC DNA]</scope>
    <source>
        <strain evidence="8 9">P124</strain>
    </source>
</reference>